<keyword evidence="8" id="KW-1185">Reference proteome</keyword>
<evidence type="ECO:0000256" key="4">
    <source>
        <dbReference type="ARBA" id="ARBA00023157"/>
    </source>
</evidence>
<evidence type="ECO:0000313" key="8">
    <source>
        <dbReference type="Proteomes" id="UP000801492"/>
    </source>
</evidence>
<reference evidence="7" key="1">
    <citation type="submission" date="2019-08" db="EMBL/GenBank/DDBJ databases">
        <title>The genome of the North American firefly Photinus pyralis.</title>
        <authorList>
            <consortium name="Photinus pyralis genome working group"/>
            <person name="Fallon T.R."/>
            <person name="Sander Lower S.E."/>
            <person name="Weng J.-K."/>
        </authorList>
    </citation>
    <scope>NUCLEOTIDE SEQUENCE</scope>
    <source>
        <strain evidence="7">TRF0915ILg1</strain>
        <tissue evidence="7">Whole body</tissue>
    </source>
</reference>
<dbReference type="PROSITE" id="PS50240">
    <property type="entry name" value="TRYPSIN_DOM"/>
    <property type="match status" value="1"/>
</dbReference>
<dbReference type="PANTHER" id="PTHR24276:SF96">
    <property type="entry name" value="PEPTIDASE S1 DOMAIN-CONTAINING PROTEIN"/>
    <property type="match status" value="1"/>
</dbReference>
<gene>
    <name evidence="7" type="ORF">ILUMI_24695</name>
</gene>
<dbReference type="Proteomes" id="UP000801492">
    <property type="component" value="Unassembled WGS sequence"/>
</dbReference>
<dbReference type="InterPro" id="IPR001254">
    <property type="entry name" value="Trypsin_dom"/>
</dbReference>
<dbReference type="Pfam" id="PF00089">
    <property type="entry name" value="Trypsin"/>
    <property type="match status" value="1"/>
</dbReference>
<dbReference type="InterPro" id="IPR009003">
    <property type="entry name" value="Peptidase_S1_PA"/>
</dbReference>
<feature type="signal peptide" evidence="5">
    <location>
        <begin position="1"/>
        <end position="26"/>
    </location>
</feature>
<dbReference type="InterPro" id="IPR043504">
    <property type="entry name" value="Peptidase_S1_PA_chymotrypsin"/>
</dbReference>
<keyword evidence="1" id="KW-0645">Protease</keyword>
<evidence type="ECO:0000256" key="2">
    <source>
        <dbReference type="ARBA" id="ARBA00022801"/>
    </source>
</evidence>
<comment type="caution">
    <text evidence="7">The sequence shown here is derived from an EMBL/GenBank/DDBJ whole genome shotgun (WGS) entry which is preliminary data.</text>
</comment>
<feature type="domain" description="Peptidase S1" evidence="6">
    <location>
        <begin position="23"/>
        <end position="256"/>
    </location>
</feature>
<dbReference type="GO" id="GO:0004252">
    <property type="term" value="F:serine-type endopeptidase activity"/>
    <property type="evidence" value="ECO:0007669"/>
    <property type="project" value="InterPro"/>
</dbReference>
<dbReference type="PANTHER" id="PTHR24276">
    <property type="entry name" value="POLYSERASE-RELATED"/>
    <property type="match status" value="1"/>
</dbReference>
<dbReference type="SMART" id="SM00020">
    <property type="entry name" value="Tryp_SPc"/>
    <property type="match status" value="1"/>
</dbReference>
<name>A0A8K0CA04_IGNLU</name>
<dbReference type="AlphaFoldDB" id="A0A8K0CA04"/>
<accession>A0A8K0CA04</accession>
<dbReference type="InterPro" id="IPR050430">
    <property type="entry name" value="Peptidase_S1"/>
</dbReference>
<evidence type="ECO:0000256" key="1">
    <source>
        <dbReference type="ARBA" id="ARBA00022670"/>
    </source>
</evidence>
<evidence type="ECO:0000256" key="3">
    <source>
        <dbReference type="ARBA" id="ARBA00022825"/>
    </source>
</evidence>
<proteinExistence type="predicted"/>
<organism evidence="7 8">
    <name type="scientific">Ignelater luminosus</name>
    <name type="common">Cucubano</name>
    <name type="synonym">Pyrophorus luminosus</name>
    <dbReference type="NCBI Taxonomy" id="2038154"/>
    <lineage>
        <taxon>Eukaryota</taxon>
        <taxon>Metazoa</taxon>
        <taxon>Ecdysozoa</taxon>
        <taxon>Arthropoda</taxon>
        <taxon>Hexapoda</taxon>
        <taxon>Insecta</taxon>
        <taxon>Pterygota</taxon>
        <taxon>Neoptera</taxon>
        <taxon>Endopterygota</taxon>
        <taxon>Coleoptera</taxon>
        <taxon>Polyphaga</taxon>
        <taxon>Elateriformia</taxon>
        <taxon>Elateroidea</taxon>
        <taxon>Elateridae</taxon>
        <taxon>Agrypninae</taxon>
        <taxon>Pyrophorini</taxon>
        <taxon>Ignelater</taxon>
    </lineage>
</organism>
<evidence type="ECO:0000259" key="6">
    <source>
        <dbReference type="PROSITE" id="PS50240"/>
    </source>
</evidence>
<dbReference type="Gene3D" id="2.40.10.10">
    <property type="entry name" value="Trypsin-like serine proteases"/>
    <property type="match status" value="2"/>
</dbReference>
<evidence type="ECO:0000256" key="5">
    <source>
        <dbReference type="SAM" id="SignalP"/>
    </source>
</evidence>
<keyword evidence="2" id="KW-0378">Hydrolase</keyword>
<protein>
    <recommendedName>
        <fullName evidence="6">Peptidase S1 domain-containing protein</fullName>
    </recommendedName>
</protein>
<feature type="chain" id="PRO_5035463145" description="Peptidase S1 domain-containing protein" evidence="5">
    <location>
        <begin position="27"/>
        <end position="258"/>
    </location>
</feature>
<evidence type="ECO:0000313" key="7">
    <source>
        <dbReference type="EMBL" id="KAF2881477.1"/>
    </source>
</evidence>
<keyword evidence="4" id="KW-1015">Disulfide bond</keyword>
<sequence length="258" mass="29403">MICVRFSALTMLLLIFILFKVQIISGSRSTEDTVSPNQFPYVVCILLKKVCSENPMVYHCEGSIIGEYWTLTSVMCINRKIKLVIKHGHLLVRSKTMKCMNNDLPHKDHIIEQYFSEEDIKSGIALLKVQQSFDDFNQVRLLLPSPFQKLPDKTEITLAGWVFSPYAKLRIVKFRLIDIDECKTVDKSMQNHFLCAQGLTSRDMCLAYTGGAVVWNRIQIGIILDISMNDDNCYNQAAVSFPSVSSVVSWINDTIQHN</sequence>
<dbReference type="SUPFAM" id="SSF50494">
    <property type="entry name" value="Trypsin-like serine proteases"/>
    <property type="match status" value="1"/>
</dbReference>
<dbReference type="GO" id="GO:0006508">
    <property type="term" value="P:proteolysis"/>
    <property type="evidence" value="ECO:0007669"/>
    <property type="project" value="UniProtKB-KW"/>
</dbReference>
<keyword evidence="3" id="KW-0720">Serine protease</keyword>
<dbReference type="EMBL" id="VTPC01090734">
    <property type="protein sequence ID" value="KAF2881477.1"/>
    <property type="molecule type" value="Genomic_DNA"/>
</dbReference>
<keyword evidence="5" id="KW-0732">Signal</keyword>